<evidence type="ECO:0000313" key="3">
    <source>
        <dbReference type="Proteomes" id="UP000031512"/>
    </source>
</evidence>
<dbReference type="RefSeq" id="XP_004833776.1">
    <property type="nucleotide sequence ID" value="XM_004833719.1"/>
</dbReference>
<evidence type="ECO:0000259" key="1">
    <source>
        <dbReference type="PROSITE" id="PS50011"/>
    </source>
</evidence>
<evidence type="ECO:0000313" key="2">
    <source>
        <dbReference type="EMBL" id="EKX74324.1"/>
    </source>
</evidence>
<name>L1LGD0_THEEQ</name>
<dbReference type="EC" id="2.7.11.17" evidence="2"/>
<dbReference type="Pfam" id="PF00069">
    <property type="entry name" value="Pkinase"/>
    <property type="match status" value="1"/>
</dbReference>
<dbReference type="GeneID" id="15807772"/>
<dbReference type="PROSITE" id="PS50011">
    <property type="entry name" value="PROTEIN_KINASE_DOM"/>
    <property type="match status" value="1"/>
</dbReference>
<dbReference type="STRING" id="1537102.L1LGD0"/>
<protein>
    <submittedName>
        <fullName evidence="2">Protein kinase domain containing protein</fullName>
        <ecNumber evidence="2">2.7.11.17</ecNumber>
    </submittedName>
</protein>
<reference evidence="2 3" key="1">
    <citation type="journal article" date="2012" name="BMC Genomics">
        <title>Comparative genomic analysis and phylogenetic position of Theileria equi.</title>
        <authorList>
            <person name="Kappmeyer L.S."/>
            <person name="Thiagarajan M."/>
            <person name="Herndon D.R."/>
            <person name="Ramsay J.D."/>
            <person name="Caler E."/>
            <person name="Djikeng A."/>
            <person name="Gillespie J.J."/>
            <person name="Lau A.O."/>
            <person name="Roalson E.H."/>
            <person name="Silva J.C."/>
            <person name="Silva M.G."/>
            <person name="Suarez C.E."/>
            <person name="Ueti M.W."/>
            <person name="Nene V.M."/>
            <person name="Mealey R.H."/>
            <person name="Knowles D.P."/>
            <person name="Brayton K.A."/>
        </authorList>
    </citation>
    <scope>NUCLEOTIDE SEQUENCE [LARGE SCALE GENOMIC DNA]</scope>
    <source>
        <strain evidence="2 3">WA</strain>
    </source>
</reference>
<dbReference type="InterPro" id="IPR011009">
    <property type="entry name" value="Kinase-like_dom_sf"/>
</dbReference>
<sequence>MTRSTSSTIEDSGLLPISNDHTNIQVSKENDLNQLTTLCQGHYCELCSSESTDFLSTFVLPSTVVSSNGIISVHRNLADKIDVHEGLDFSTLLDIPKTENDDKGYKAEVNKIGRRGSWPSVFYDVDLKPGYQIDETLGLTTRERKHSDVHLETKPNRSPWSSLIKRIRTRNKKGSNTKIKSEPSINGTEILVRSPSNDRVPDVLKNDAPQTQYAQFKPLTKLLKNPKAKDVKYISNGTHSAVVRKGRHKEDVLAINYGLIRIKNCTTSQEYECIDKDSGSNYIVKVVDGKSPCVNLYEQLCETYHPSFVNVVQILEDSRLLYILLDNSSAMTSLHEFYISTPPKSITVSMLHDIFSRILKGLAFLHSRGYVLGSLSPESVQVLMDRKTGKTSAIISGIDSAVLLDSGYIDPFISEDRISAYYAPEVSEHKVFLSSDLWSCGVMLYQLVEGRLPYEDRYNGVWDNNCLSRSKNINLEFKSELWSASVEMADFCIRALQIDHHRRISSASEALIHPWIVNYTH</sequence>
<accession>L1LGD0</accession>
<comment type="caution">
    <text evidence="2">The sequence shown here is derived from an EMBL/GenBank/DDBJ whole genome shotgun (WGS) entry which is preliminary data.</text>
</comment>
<gene>
    <name evidence="2" type="ORF">BEWA_043650</name>
</gene>
<dbReference type="KEGG" id="beq:BEWA_043650"/>
<proteinExistence type="predicted"/>
<dbReference type="SMART" id="SM00220">
    <property type="entry name" value="S_TKc"/>
    <property type="match status" value="1"/>
</dbReference>
<dbReference type="eggNOG" id="KOG0603">
    <property type="taxonomic scope" value="Eukaryota"/>
</dbReference>
<dbReference type="OrthoDB" id="40902at2759"/>
<keyword evidence="3" id="KW-1185">Reference proteome</keyword>
<dbReference type="EMBL" id="ACOU01000002">
    <property type="protein sequence ID" value="EKX74324.1"/>
    <property type="molecule type" value="Genomic_DNA"/>
</dbReference>
<keyword evidence="2" id="KW-0418">Kinase</keyword>
<dbReference type="VEuPathDB" id="PiroplasmaDB:BEWA_043650"/>
<organism evidence="2 3">
    <name type="scientific">Theileria equi strain WA</name>
    <dbReference type="NCBI Taxonomy" id="1537102"/>
    <lineage>
        <taxon>Eukaryota</taxon>
        <taxon>Sar</taxon>
        <taxon>Alveolata</taxon>
        <taxon>Apicomplexa</taxon>
        <taxon>Aconoidasida</taxon>
        <taxon>Piroplasmida</taxon>
        <taxon>Theileriidae</taxon>
        <taxon>Theileria</taxon>
    </lineage>
</organism>
<dbReference type="Gene3D" id="1.10.510.10">
    <property type="entry name" value="Transferase(Phosphotransferase) domain 1"/>
    <property type="match status" value="1"/>
</dbReference>
<dbReference type="Proteomes" id="UP000031512">
    <property type="component" value="Unassembled WGS sequence"/>
</dbReference>
<feature type="domain" description="Protein kinase" evidence="1">
    <location>
        <begin position="228"/>
        <end position="516"/>
    </location>
</feature>
<dbReference type="GO" id="GO:0005524">
    <property type="term" value="F:ATP binding"/>
    <property type="evidence" value="ECO:0007669"/>
    <property type="project" value="InterPro"/>
</dbReference>
<dbReference type="AlphaFoldDB" id="L1LGD0"/>
<dbReference type="PANTHER" id="PTHR44167:SF30">
    <property type="entry name" value="PHOSPHORYLASE KINASE"/>
    <property type="match status" value="1"/>
</dbReference>
<dbReference type="GO" id="GO:0005634">
    <property type="term" value="C:nucleus"/>
    <property type="evidence" value="ECO:0007669"/>
    <property type="project" value="TreeGrafter"/>
</dbReference>
<keyword evidence="2" id="KW-0808">Transferase</keyword>
<dbReference type="GO" id="GO:0044773">
    <property type="term" value="P:mitotic DNA damage checkpoint signaling"/>
    <property type="evidence" value="ECO:0007669"/>
    <property type="project" value="TreeGrafter"/>
</dbReference>
<dbReference type="GO" id="GO:0004683">
    <property type="term" value="F:calcium/calmodulin-dependent protein kinase activity"/>
    <property type="evidence" value="ECO:0007669"/>
    <property type="project" value="UniProtKB-EC"/>
</dbReference>
<dbReference type="InterPro" id="IPR000719">
    <property type="entry name" value="Prot_kinase_dom"/>
</dbReference>
<dbReference type="SUPFAM" id="SSF56112">
    <property type="entry name" value="Protein kinase-like (PK-like)"/>
    <property type="match status" value="1"/>
</dbReference>
<dbReference type="PANTHER" id="PTHR44167">
    <property type="entry name" value="OVARIAN-SPECIFIC SERINE/THREONINE-PROTEIN KINASE LOK-RELATED"/>
    <property type="match status" value="1"/>
</dbReference>